<keyword evidence="2" id="KW-1185">Reference proteome</keyword>
<protein>
    <submittedName>
        <fullName evidence="1">Uncharacterized protein</fullName>
    </submittedName>
</protein>
<dbReference type="EMBL" id="JAFBBK010000001">
    <property type="protein sequence ID" value="MBM7415864.1"/>
    <property type="molecule type" value="Genomic_DNA"/>
</dbReference>
<reference evidence="1 2" key="1">
    <citation type="submission" date="2021-01" db="EMBL/GenBank/DDBJ databases">
        <title>Genomics of switchgrass bacterial isolates.</title>
        <authorList>
            <person name="Shade A."/>
        </authorList>
    </citation>
    <scope>NUCLEOTIDE SEQUENCE [LARGE SCALE GENOMIC DNA]</scope>
    <source>
        <strain evidence="1 2">PvP111</strain>
    </source>
</reference>
<evidence type="ECO:0000313" key="2">
    <source>
        <dbReference type="Proteomes" id="UP000703038"/>
    </source>
</evidence>
<sequence length="142" mass="16227">MNVEEGLEFRLLDELDDDWMPLWGFVAMVSGFRGWNTTIDTVAGVIRWFAESGLMTFGALANNDVGWEEWNVDIDESMRRIAEGHGTSQGYLQATKREDLVWCEVFRANITEKGERRLAELEAQGMTWDNTIGQFETRSGLL</sequence>
<name>A0ABS2KVA2_9NOCA</name>
<organism evidence="1 2">
    <name type="scientific">Rhodococcoides corynebacterioides</name>
    <dbReference type="NCBI Taxonomy" id="53972"/>
    <lineage>
        <taxon>Bacteria</taxon>
        <taxon>Bacillati</taxon>
        <taxon>Actinomycetota</taxon>
        <taxon>Actinomycetes</taxon>
        <taxon>Mycobacteriales</taxon>
        <taxon>Nocardiaceae</taxon>
        <taxon>Rhodococcoides</taxon>
    </lineage>
</organism>
<evidence type="ECO:0000313" key="1">
    <source>
        <dbReference type="EMBL" id="MBM7415864.1"/>
    </source>
</evidence>
<comment type="caution">
    <text evidence="1">The sequence shown here is derived from an EMBL/GenBank/DDBJ whole genome shotgun (WGS) entry which is preliminary data.</text>
</comment>
<dbReference type="RefSeq" id="WP_204868817.1">
    <property type="nucleotide sequence ID" value="NZ_JAFBBK010000001.1"/>
</dbReference>
<dbReference type="Proteomes" id="UP000703038">
    <property type="component" value="Unassembled WGS sequence"/>
</dbReference>
<accession>A0ABS2KVA2</accession>
<gene>
    <name evidence="1" type="ORF">JOE42_002597</name>
</gene>
<proteinExistence type="predicted"/>